<keyword evidence="2" id="KW-1185">Reference proteome</keyword>
<dbReference type="AlphaFoldDB" id="A0A0A1U6E2"/>
<name>A0A0A1U6E2_ENTIV</name>
<evidence type="ECO:0000313" key="2">
    <source>
        <dbReference type="Proteomes" id="UP000014680"/>
    </source>
</evidence>
<dbReference type="Proteomes" id="UP000014680">
    <property type="component" value="Unassembled WGS sequence"/>
</dbReference>
<proteinExistence type="predicted"/>
<accession>A0A0A1U6E2</accession>
<sequence length="134" mass="15461">MCEWIFNALAFDTNKEVLFPLRKFIGNTQDGASANMGCDNGMIKHMKMKLVPIKNPEGNIIKRKFYGIHGPAHRCNLFAQDVGMEAPFDIVTTFIKWLCNSTKLKEYYTFCNSNNIKKYKLSTYSATRWNYIAN</sequence>
<dbReference type="EMBL" id="KB206538">
    <property type="protein sequence ID" value="ELP89962.1"/>
    <property type="molecule type" value="Genomic_DNA"/>
</dbReference>
<dbReference type="RefSeq" id="XP_004256733.1">
    <property type="nucleotide sequence ID" value="XM_004256685.1"/>
</dbReference>
<dbReference type="KEGG" id="eiv:EIN_301310"/>
<gene>
    <name evidence="1" type="ORF">EIN_301310</name>
</gene>
<evidence type="ECO:0000313" key="1">
    <source>
        <dbReference type="EMBL" id="ELP89962.1"/>
    </source>
</evidence>
<dbReference type="GeneID" id="14888924"/>
<organism evidence="1 2">
    <name type="scientific">Entamoeba invadens IP1</name>
    <dbReference type="NCBI Taxonomy" id="370355"/>
    <lineage>
        <taxon>Eukaryota</taxon>
        <taxon>Amoebozoa</taxon>
        <taxon>Evosea</taxon>
        <taxon>Archamoebae</taxon>
        <taxon>Mastigamoebida</taxon>
        <taxon>Entamoebidae</taxon>
        <taxon>Entamoeba</taxon>
    </lineage>
</organism>
<protein>
    <submittedName>
        <fullName evidence="1">Uncharacterized protein</fullName>
    </submittedName>
</protein>
<dbReference type="VEuPathDB" id="AmoebaDB:EIN_301310"/>
<reference evidence="1 2" key="1">
    <citation type="submission" date="2012-10" db="EMBL/GenBank/DDBJ databases">
        <authorList>
            <person name="Zafar N."/>
            <person name="Inman J."/>
            <person name="Hall N."/>
            <person name="Lorenzi H."/>
            <person name="Caler E."/>
        </authorList>
    </citation>
    <scope>NUCLEOTIDE SEQUENCE [LARGE SCALE GENOMIC DNA]</scope>
    <source>
        <strain evidence="1 2">IP1</strain>
    </source>
</reference>
<feature type="non-terminal residue" evidence="1">
    <location>
        <position position="134"/>
    </location>
</feature>